<dbReference type="GO" id="GO:0009279">
    <property type="term" value="C:cell outer membrane"/>
    <property type="evidence" value="ECO:0007669"/>
    <property type="project" value="UniProtKB-SubCell"/>
</dbReference>
<evidence type="ECO:0000256" key="5">
    <source>
        <dbReference type="ARBA" id="ARBA00022692"/>
    </source>
</evidence>
<evidence type="ECO:0000256" key="9">
    <source>
        <dbReference type="ARBA" id="ARBA00023136"/>
    </source>
</evidence>
<dbReference type="PANTHER" id="PTHR34501">
    <property type="entry name" value="PROTEIN YDDL-RELATED"/>
    <property type="match status" value="1"/>
</dbReference>
<comment type="subcellular location">
    <subcellularLocation>
        <location evidence="1">Cell outer membrane</location>
        <topology evidence="1">Multi-pass membrane protein</topology>
    </subcellularLocation>
</comment>
<protein>
    <submittedName>
        <fullName evidence="13">Outer membrane protein (Porin)</fullName>
    </submittedName>
</protein>
<feature type="domain" description="Porin" evidence="12">
    <location>
        <begin position="16"/>
        <end position="352"/>
    </location>
</feature>
<feature type="chain" id="PRO_5043047572" evidence="11">
    <location>
        <begin position="29"/>
        <end position="402"/>
    </location>
</feature>
<keyword evidence="3" id="KW-0813">Transport</keyword>
<keyword evidence="7" id="KW-0406">Ion transport</keyword>
<dbReference type="InterPro" id="IPR033900">
    <property type="entry name" value="Gram_neg_porin_domain"/>
</dbReference>
<proteinExistence type="predicted"/>
<dbReference type="InterPro" id="IPR050298">
    <property type="entry name" value="Gram-neg_bact_OMP"/>
</dbReference>
<keyword evidence="6 11" id="KW-0732">Signal</keyword>
<sequence length="402" mass="41715">MKQNNSFLGASASALLAVAAVASPSAHAQSSLTFYGVADDAISYVNNQHGHANLYLRQGNLYASKFGLKGDEMLGGGTHAIFVLESGFDLNEGEAASSGSIFNRQAYVGLSNDRYGTGTLGRQYTPYFLFVGPLSSVGSLTGAAGAHPGDLDGMDTTVRASNAALYVSPQWHGLQAAGMYALGGVAGSIGSGQTMSVALRYAHGPLALAAGYLRMDNALTSTANTEGSTSAAFDSTSTGSFGVSEVNEGYVTARSMRDVAMAGSFTFGPTRVGLMYSNVRYLPGARSLFADTASFNTYGAFARWQVEADVNLAAGVSYTMASKGNGVAHAARYAQLSLKQGYRLSKRTELYALEAWQHASGQTLDSTGQVVNAAPAVGDSQNLTGSSTPTQIVAMLGIDMSF</sequence>
<keyword evidence="10" id="KW-0998">Cell outer membrane</keyword>
<keyword evidence="4" id="KW-1134">Transmembrane beta strand</keyword>
<dbReference type="Gene3D" id="2.40.160.10">
    <property type="entry name" value="Porin"/>
    <property type="match status" value="1"/>
</dbReference>
<organism evidence="13 14">
    <name type="scientific">Paraburkholderia tropica</name>
    <dbReference type="NCBI Taxonomy" id="92647"/>
    <lineage>
        <taxon>Bacteria</taxon>
        <taxon>Pseudomonadati</taxon>
        <taxon>Pseudomonadota</taxon>
        <taxon>Betaproteobacteria</taxon>
        <taxon>Burkholderiales</taxon>
        <taxon>Burkholderiaceae</taxon>
        <taxon>Paraburkholderia</taxon>
    </lineage>
</organism>
<dbReference type="InterPro" id="IPR023614">
    <property type="entry name" value="Porin_dom_sf"/>
</dbReference>
<dbReference type="Proteomes" id="UP000183529">
    <property type="component" value="Unassembled WGS sequence"/>
</dbReference>
<evidence type="ECO:0000256" key="2">
    <source>
        <dbReference type="ARBA" id="ARBA00011233"/>
    </source>
</evidence>
<evidence type="ECO:0000313" key="13">
    <source>
        <dbReference type="EMBL" id="SEK12009.1"/>
    </source>
</evidence>
<accession>A0AAQ1JXF2</accession>
<dbReference type="RefSeq" id="WP_074986842.1">
    <property type="nucleotide sequence ID" value="NZ_CADFGN010000016.1"/>
</dbReference>
<dbReference type="AlphaFoldDB" id="A0AAQ1JXF2"/>
<dbReference type="PANTHER" id="PTHR34501:SF9">
    <property type="entry name" value="MAJOR OUTER MEMBRANE PROTEIN P.IA"/>
    <property type="match status" value="1"/>
</dbReference>
<dbReference type="GO" id="GO:0015288">
    <property type="term" value="F:porin activity"/>
    <property type="evidence" value="ECO:0007669"/>
    <property type="project" value="UniProtKB-KW"/>
</dbReference>
<evidence type="ECO:0000256" key="10">
    <source>
        <dbReference type="ARBA" id="ARBA00023237"/>
    </source>
</evidence>
<evidence type="ECO:0000259" key="12">
    <source>
        <dbReference type="Pfam" id="PF13609"/>
    </source>
</evidence>
<evidence type="ECO:0000256" key="11">
    <source>
        <dbReference type="SAM" id="SignalP"/>
    </source>
</evidence>
<keyword evidence="8" id="KW-0626">Porin</keyword>
<dbReference type="CDD" id="cd00342">
    <property type="entry name" value="gram_neg_porins"/>
    <property type="match status" value="1"/>
</dbReference>
<dbReference type="GO" id="GO:0006811">
    <property type="term" value="P:monoatomic ion transport"/>
    <property type="evidence" value="ECO:0007669"/>
    <property type="project" value="UniProtKB-KW"/>
</dbReference>
<gene>
    <name evidence="13" type="ORF">SAMN05216550_12167</name>
</gene>
<dbReference type="EMBL" id="FNZM01000021">
    <property type="protein sequence ID" value="SEK12009.1"/>
    <property type="molecule type" value="Genomic_DNA"/>
</dbReference>
<dbReference type="Pfam" id="PF13609">
    <property type="entry name" value="Porin_4"/>
    <property type="match status" value="1"/>
</dbReference>
<dbReference type="InterPro" id="IPR002299">
    <property type="entry name" value="Porin_Neis"/>
</dbReference>
<evidence type="ECO:0000256" key="8">
    <source>
        <dbReference type="ARBA" id="ARBA00023114"/>
    </source>
</evidence>
<comment type="caution">
    <text evidence="13">The sequence shown here is derived from an EMBL/GenBank/DDBJ whole genome shotgun (WGS) entry which is preliminary data.</text>
</comment>
<dbReference type="PRINTS" id="PR00184">
    <property type="entry name" value="NEISSPPORIN"/>
</dbReference>
<evidence type="ECO:0000256" key="7">
    <source>
        <dbReference type="ARBA" id="ARBA00023065"/>
    </source>
</evidence>
<evidence type="ECO:0000256" key="3">
    <source>
        <dbReference type="ARBA" id="ARBA00022448"/>
    </source>
</evidence>
<keyword evidence="5" id="KW-0812">Transmembrane</keyword>
<evidence type="ECO:0000256" key="6">
    <source>
        <dbReference type="ARBA" id="ARBA00022729"/>
    </source>
</evidence>
<dbReference type="GO" id="GO:0046930">
    <property type="term" value="C:pore complex"/>
    <property type="evidence" value="ECO:0007669"/>
    <property type="project" value="UniProtKB-KW"/>
</dbReference>
<evidence type="ECO:0000256" key="1">
    <source>
        <dbReference type="ARBA" id="ARBA00004571"/>
    </source>
</evidence>
<evidence type="ECO:0000256" key="4">
    <source>
        <dbReference type="ARBA" id="ARBA00022452"/>
    </source>
</evidence>
<keyword evidence="9" id="KW-0472">Membrane</keyword>
<name>A0AAQ1JXF2_9BURK</name>
<dbReference type="SUPFAM" id="SSF56935">
    <property type="entry name" value="Porins"/>
    <property type="match status" value="1"/>
</dbReference>
<reference evidence="13 14" key="1">
    <citation type="submission" date="2016-10" db="EMBL/GenBank/DDBJ databases">
        <authorList>
            <person name="Varghese N."/>
            <person name="Submissions S."/>
        </authorList>
    </citation>
    <scope>NUCLEOTIDE SEQUENCE [LARGE SCALE GENOMIC DNA]</scope>
    <source>
        <strain evidence="13 14">LMG 22274</strain>
    </source>
</reference>
<comment type="subunit">
    <text evidence="2">Homotrimer.</text>
</comment>
<evidence type="ECO:0000313" key="14">
    <source>
        <dbReference type="Proteomes" id="UP000183529"/>
    </source>
</evidence>
<feature type="signal peptide" evidence="11">
    <location>
        <begin position="1"/>
        <end position="28"/>
    </location>
</feature>